<organism evidence="1 2">
    <name type="scientific">Roseovarius marisflavi</name>
    <dbReference type="NCBI Taxonomy" id="1054996"/>
    <lineage>
        <taxon>Bacteria</taxon>
        <taxon>Pseudomonadati</taxon>
        <taxon>Pseudomonadota</taxon>
        <taxon>Alphaproteobacteria</taxon>
        <taxon>Rhodobacterales</taxon>
        <taxon>Roseobacteraceae</taxon>
        <taxon>Roseovarius</taxon>
    </lineage>
</organism>
<reference evidence="2" key="1">
    <citation type="submission" date="2016-11" db="EMBL/GenBank/DDBJ databases">
        <authorList>
            <person name="Varghese N."/>
            <person name="Submissions S."/>
        </authorList>
    </citation>
    <scope>NUCLEOTIDE SEQUENCE [LARGE SCALE GENOMIC DNA]</scope>
    <source>
        <strain evidence="2">DSM 29327</strain>
    </source>
</reference>
<proteinExistence type="predicted"/>
<evidence type="ECO:0000313" key="1">
    <source>
        <dbReference type="EMBL" id="SHL35510.1"/>
    </source>
</evidence>
<evidence type="ECO:0000313" key="2">
    <source>
        <dbReference type="Proteomes" id="UP000184191"/>
    </source>
</evidence>
<accession>A0A1M6ZYL6</accession>
<protein>
    <submittedName>
        <fullName evidence="1">Uncharacterized protein</fullName>
    </submittedName>
</protein>
<dbReference type="AlphaFoldDB" id="A0A1M6ZYL6"/>
<keyword evidence="2" id="KW-1185">Reference proteome</keyword>
<dbReference type="EMBL" id="FRBN01000011">
    <property type="protein sequence ID" value="SHL35510.1"/>
    <property type="molecule type" value="Genomic_DNA"/>
</dbReference>
<sequence length="100" mass="11450">MPPKLSIDAHLLAELHHGVHIKQIMNETGWSSSKVMEQLYKAAKKARLGIQRRKGVLHLIHPRDITDKVKERFADDCVERRLLDNAMPPLQPLRNIEVSA</sequence>
<dbReference type="Proteomes" id="UP000184191">
    <property type="component" value="Unassembled WGS sequence"/>
</dbReference>
<gene>
    <name evidence="1" type="ORF">SAMN05444414_111117</name>
</gene>
<name>A0A1M6ZYL6_9RHOB</name>